<proteinExistence type="predicted"/>
<dbReference type="Proteomes" id="UP001219518">
    <property type="component" value="Unassembled WGS sequence"/>
</dbReference>
<reference evidence="2" key="1">
    <citation type="submission" date="2021-07" db="EMBL/GenBank/DDBJ databases">
        <authorList>
            <person name="Catto M.A."/>
            <person name="Jacobson A."/>
            <person name="Kennedy G."/>
            <person name="Labadie P."/>
            <person name="Hunt B.G."/>
            <person name="Srinivasan R."/>
        </authorList>
    </citation>
    <scope>NUCLEOTIDE SEQUENCE</scope>
    <source>
        <strain evidence="2">PL_HMW_Pooled</strain>
        <tissue evidence="2">Head</tissue>
    </source>
</reference>
<feature type="region of interest" description="Disordered" evidence="1">
    <location>
        <begin position="296"/>
        <end position="399"/>
    </location>
</feature>
<feature type="compositionally biased region" description="Basic and acidic residues" evidence="1">
    <location>
        <begin position="238"/>
        <end position="265"/>
    </location>
</feature>
<evidence type="ECO:0000256" key="1">
    <source>
        <dbReference type="SAM" id="MobiDB-lite"/>
    </source>
</evidence>
<feature type="compositionally biased region" description="Basic and acidic residues" evidence="1">
    <location>
        <begin position="311"/>
        <end position="325"/>
    </location>
</feature>
<dbReference type="EMBL" id="JAHWGI010001142">
    <property type="protein sequence ID" value="KAK3923338.1"/>
    <property type="molecule type" value="Genomic_DNA"/>
</dbReference>
<feature type="compositionally biased region" description="Low complexity" evidence="1">
    <location>
        <begin position="193"/>
        <end position="202"/>
    </location>
</feature>
<evidence type="ECO:0000313" key="3">
    <source>
        <dbReference type="Proteomes" id="UP001219518"/>
    </source>
</evidence>
<gene>
    <name evidence="2" type="ORF">KUF71_000420</name>
</gene>
<protein>
    <submittedName>
        <fullName evidence="2">Serine hydroxymethyltransferase, cytosolic</fullName>
    </submittedName>
</protein>
<feature type="region of interest" description="Disordered" evidence="1">
    <location>
        <begin position="217"/>
        <end position="268"/>
    </location>
</feature>
<reference evidence="2" key="2">
    <citation type="journal article" date="2023" name="BMC Genomics">
        <title>Pest status, molecular evolution, and epigenetic factors derived from the genome assembly of Frankliniella fusca, a thysanopteran phytovirus vector.</title>
        <authorList>
            <person name="Catto M.A."/>
            <person name="Labadie P.E."/>
            <person name="Jacobson A.L."/>
            <person name="Kennedy G.G."/>
            <person name="Srinivasan R."/>
            <person name="Hunt B.G."/>
        </authorList>
    </citation>
    <scope>NUCLEOTIDE SEQUENCE</scope>
    <source>
        <strain evidence="2">PL_HMW_Pooled</strain>
    </source>
</reference>
<keyword evidence="3" id="KW-1185">Reference proteome</keyword>
<comment type="caution">
    <text evidence="2">The sequence shown here is derived from an EMBL/GenBank/DDBJ whole genome shotgun (WGS) entry which is preliminary data.</text>
</comment>
<dbReference type="AlphaFoldDB" id="A0AAE1HLC6"/>
<feature type="compositionally biased region" description="Polar residues" evidence="1">
    <location>
        <begin position="176"/>
        <end position="192"/>
    </location>
</feature>
<sequence length="439" mass="49641">MAKSVPKSGVSRGRTKDGLSRKPRGTAIYVKSEIRKEILDSNSFIINTHNGRIDTSWIKLKRTITMAVYAKPQTSLTLWKKWLQFPMKTRGMKKNYKTMAEGKDDDISNSDFEPFMELNKIKVERFSDQNDSPRSVNLISSDSDDDPDKNVKDDRKSKHHKISISSSDDDTSCSKFVSSKLPSSNQYDVNEPSSSTSSLQQQLKEAMDLIAKLQKVNEQHKTDQESNTNALIRKSSKKRIDYHQQSSKCDDSDSDSDKSIRDPKSVKKKTVGTLLSILQCSISLFTFLTHPTQTSTYEHPESLKQPQESPSDTKLKKTSSKPEKRSSKHFHSTSKSSSSESDAPPAKLPKKKNQILQKASRLKTSKTIVKKSSPDERNETSSDEETSNRKTNPTLKNQNDDLINIFNDTQTLTCRDLKLNKKYTLVDINIVEENGFNGT</sequence>
<organism evidence="2 3">
    <name type="scientific">Frankliniella fusca</name>
    <dbReference type="NCBI Taxonomy" id="407009"/>
    <lineage>
        <taxon>Eukaryota</taxon>
        <taxon>Metazoa</taxon>
        <taxon>Ecdysozoa</taxon>
        <taxon>Arthropoda</taxon>
        <taxon>Hexapoda</taxon>
        <taxon>Insecta</taxon>
        <taxon>Pterygota</taxon>
        <taxon>Neoptera</taxon>
        <taxon>Paraneoptera</taxon>
        <taxon>Thysanoptera</taxon>
        <taxon>Terebrantia</taxon>
        <taxon>Thripoidea</taxon>
        <taxon>Thripidae</taxon>
        <taxon>Frankliniella</taxon>
    </lineage>
</organism>
<feature type="region of interest" description="Disordered" evidence="1">
    <location>
        <begin position="126"/>
        <end position="202"/>
    </location>
</feature>
<feature type="compositionally biased region" description="Polar residues" evidence="1">
    <location>
        <begin position="129"/>
        <end position="139"/>
    </location>
</feature>
<accession>A0AAE1HLC6</accession>
<name>A0AAE1HLC6_9NEOP</name>
<feature type="compositionally biased region" description="Polar residues" evidence="1">
    <location>
        <begin position="389"/>
        <end position="399"/>
    </location>
</feature>
<evidence type="ECO:0000313" key="2">
    <source>
        <dbReference type="EMBL" id="KAK3923338.1"/>
    </source>
</evidence>
<feature type="region of interest" description="Disordered" evidence="1">
    <location>
        <begin position="1"/>
        <end position="22"/>
    </location>
</feature>